<dbReference type="HAMAP" id="MF_00375">
    <property type="entry name" value="HemL_aminotrans_3"/>
    <property type="match status" value="1"/>
</dbReference>
<proteinExistence type="inferred from homology"/>
<organism evidence="9 10">
    <name type="scientific">Beutenbergia cavernae (strain ATCC BAA-8 / DSM 12333 / CCUG 43141 / JCM 11478 / NBRC 16432 / NCIMB 13614 / HKI 0122)</name>
    <dbReference type="NCBI Taxonomy" id="471853"/>
    <lineage>
        <taxon>Bacteria</taxon>
        <taxon>Bacillati</taxon>
        <taxon>Actinomycetota</taxon>
        <taxon>Actinomycetes</taxon>
        <taxon>Micrococcales</taxon>
        <taxon>Beutenbergiaceae</taxon>
        <taxon>Beutenbergia</taxon>
    </lineage>
</organism>
<evidence type="ECO:0000256" key="8">
    <source>
        <dbReference type="HAMAP-Rule" id="MF_00375"/>
    </source>
</evidence>
<sequence>MSAASTMDEVFDRARAAIPGGVSSPVRAFGSVGGTPRFIASASGPHVTDVDGREYVDLVGSWGPAILGHAHPEVVAAVQEAASRGLSFGAPTLGEVELAEEIRRRVPPAERVRLVSTGTEATMTAIRLARGVTGRDLVVKFAGCYHGHVDALLAAAGSGLATLALPGSAGVTPATAAETLVLPYGDVPSLEAAFAAHDGRIAAVITEAAPANMGVVEPGTFNAEIRRVTAAHGALMICDEVLTGFRTGPSGWWGVENDVADGAAALAAAADQGSGARARTPATSSYSPVSDLAADVRARRDDPLAADAGPSTTAVWTPDLFTFGKVVGGGMPVAAIGGPAAIMDALAPLGPVYQAGTLSGNPVAVAAGLATLRLADDAVYARLADTSRAVRTGLTEALDAVGLAHAVSSAASLFSVAFRDERPRGWDDVQAQETFRYPAFFHAMLDAGVALPPSVFEAWFVSAAHDDAAVGRVLDALPGAARAAAAVVAPR</sequence>
<dbReference type="RefSeq" id="WP_015884493.1">
    <property type="nucleotide sequence ID" value="NC_012669.1"/>
</dbReference>
<dbReference type="EMBL" id="CP001618">
    <property type="protein sequence ID" value="ACQ82256.1"/>
    <property type="molecule type" value="Genomic_DNA"/>
</dbReference>
<comment type="catalytic activity">
    <reaction evidence="1 8">
        <text>(S)-4-amino-5-oxopentanoate = 5-aminolevulinate</text>
        <dbReference type="Rhea" id="RHEA:14265"/>
        <dbReference type="ChEBI" id="CHEBI:57501"/>
        <dbReference type="ChEBI" id="CHEBI:356416"/>
        <dbReference type="EC" id="5.4.3.8"/>
    </reaction>
</comment>
<dbReference type="SUPFAM" id="SSF53383">
    <property type="entry name" value="PLP-dependent transferases"/>
    <property type="match status" value="2"/>
</dbReference>
<dbReference type="InterPro" id="IPR015422">
    <property type="entry name" value="PyrdxlP-dep_Trfase_small"/>
</dbReference>
<dbReference type="GO" id="GO:0030170">
    <property type="term" value="F:pyridoxal phosphate binding"/>
    <property type="evidence" value="ECO:0007669"/>
    <property type="project" value="InterPro"/>
</dbReference>
<comment type="cofactor">
    <cofactor evidence="2 8">
        <name>pyridoxal 5'-phosphate</name>
        <dbReference type="ChEBI" id="CHEBI:597326"/>
    </cofactor>
</comment>
<evidence type="ECO:0000256" key="1">
    <source>
        <dbReference type="ARBA" id="ARBA00001579"/>
    </source>
</evidence>
<evidence type="ECO:0000313" key="10">
    <source>
        <dbReference type="Proteomes" id="UP000007962"/>
    </source>
</evidence>
<comment type="pathway">
    <text evidence="3 8">Porphyrin-containing compound metabolism; protoporphyrin-IX biosynthesis; 5-aminolevulinate from L-glutamyl-tRNA(Glu): step 2/2.</text>
</comment>
<dbReference type="PANTHER" id="PTHR43713">
    <property type="entry name" value="GLUTAMATE-1-SEMIALDEHYDE 2,1-AMINOMUTASE"/>
    <property type="match status" value="1"/>
</dbReference>
<evidence type="ECO:0000256" key="4">
    <source>
        <dbReference type="ARBA" id="ARBA00008981"/>
    </source>
</evidence>
<dbReference type="OrthoDB" id="9801052at2"/>
<protein>
    <recommendedName>
        <fullName evidence="8">Glutamate-1-semialdehyde 2,1-aminomutase</fullName>
        <shortName evidence="8">GSA</shortName>
        <ecNumber evidence="8">5.4.3.8</ecNumber>
    </recommendedName>
    <alternativeName>
        <fullName evidence="8">Glutamate-1-semialdehyde aminotransferase</fullName>
        <shortName evidence="8">GSA-AT</shortName>
    </alternativeName>
</protein>
<dbReference type="EC" id="5.4.3.8" evidence="8"/>
<keyword evidence="6 8" id="KW-0413">Isomerase</keyword>
<dbReference type="GO" id="GO:0042286">
    <property type="term" value="F:glutamate-1-semialdehyde 2,1-aminomutase activity"/>
    <property type="evidence" value="ECO:0007669"/>
    <property type="project" value="UniProtKB-UniRule"/>
</dbReference>
<keyword evidence="5 8" id="KW-0663">Pyridoxal phosphate</keyword>
<dbReference type="PANTHER" id="PTHR43713:SF3">
    <property type="entry name" value="GLUTAMATE-1-SEMIALDEHYDE 2,1-AMINOMUTASE 1, CHLOROPLASTIC-RELATED"/>
    <property type="match status" value="1"/>
</dbReference>
<dbReference type="InterPro" id="IPR005814">
    <property type="entry name" value="Aminotrans_3"/>
</dbReference>
<dbReference type="CDD" id="cd00610">
    <property type="entry name" value="OAT_like"/>
    <property type="match status" value="1"/>
</dbReference>
<dbReference type="AlphaFoldDB" id="C5C5B6"/>
<accession>C5C5B6</accession>
<dbReference type="KEGG" id="bcv:Bcav_4015"/>
<evidence type="ECO:0000256" key="6">
    <source>
        <dbReference type="ARBA" id="ARBA00023235"/>
    </source>
</evidence>
<keyword evidence="10" id="KW-1185">Reference proteome</keyword>
<dbReference type="GO" id="GO:0005737">
    <property type="term" value="C:cytoplasm"/>
    <property type="evidence" value="ECO:0007669"/>
    <property type="project" value="UniProtKB-SubCell"/>
</dbReference>
<dbReference type="eggNOG" id="COG0001">
    <property type="taxonomic scope" value="Bacteria"/>
</dbReference>
<evidence type="ECO:0000256" key="2">
    <source>
        <dbReference type="ARBA" id="ARBA00001933"/>
    </source>
</evidence>
<dbReference type="Gene3D" id="3.90.1150.10">
    <property type="entry name" value="Aspartate Aminotransferase, domain 1"/>
    <property type="match status" value="2"/>
</dbReference>
<dbReference type="STRING" id="471853.Bcav_4015"/>
<reference evidence="9 10" key="1">
    <citation type="journal article" date="2009" name="Stand. Genomic Sci.">
        <title>Complete genome sequence of Beutenbergia cavernae type strain (HKI 0122).</title>
        <authorList>
            <person name="Land M."/>
            <person name="Pukall R."/>
            <person name="Abt B."/>
            <person name="Goker M."/>
            <person name="Rohde M."/>
            <person name="Glavina Del Rio T."/>
            <person name="Tice H."/>
            <person name="Copeland A."/>
            <person name="Cheng J.F."/>
            <person name="Lucas S."/>
            <person name="Chen F."/>
            <person name="Nolan M."/>
            <person name="Bruce D."/>
            <person name="Goodwin L."/>
            <person name="Pitluck S."/>
            <person name="Ivanova N."/>
            <person name="Mavromatis K."/>
            <person name="Ovchinnikova G."/>
            <person name="Pati A."/>
            <person name="Chen A."/>
            <person name="Palaniappan K."/>
            <person name="Hauser L."/>
            <person name="Chang Y.J."/>
            <person name="Jefferies C.C."/>
            <person name="Saunders E."/>
            <person name="Brettin T."/>
            <person name="Detter J.C."/>
            <person name="Han C."/>
            <person name="Chain P."/>
            <person name="Bristow J."/>
            <person name="Eisen J.A."/>
            <person name="Markowitz V."/>
            <person name="Hugenholtz P."/>
            <person name="Kyrpides N.C."/>
            <person name="Klenk H.P."/>
            <person name="Lapidus A."/>
        </authorList>
    </citation>
    <scope>NUCLEOTIDE SEQUENCE [LARGE SCALE GENOMIC DNA]</scope>
    <source>
        <strain evidence="10">ATCC BAA-8 / DSM 12333 / NBRC 16432</strain>
    </source>
</reference>
<evidence type="ECO:0000256" key="3">
    <source>
        <dbReference type="ARBA" id="ARBA00004819"/>
    </source>
</evidence>
<keyword evidence="7 8" id="KW-0627">Porphyrin biosynthesis</keyword>
<evidence type="ECO:0000313" key="9">
    <source>
        <dbReference type="EMBL" id="ACQ82256.1"/>
    </source>
</evidence>
<comment type="subunit">
    <text evidence="8">Homodimer.</text>
</comment>
<keyword evidence="8" id="KW-0963">Cytoplasm</keyword>
<comment type="subcellular location">
    <subcellularLocation>
        <location evidence="8">Cytoplasm</location>
    </subcellularLocation>
</comment>
<dbReference type="UniPathway" id="UPA00251">
    <property type="reaction ID" value="UER00317"/>
</dbReference>
<keyword evidence="9" id="KW-0808">Transferase</keyword>
<dbReference type="Pfam" id="PF00202">
    <property type="entry name" value="Aminotran_3"/>
    <property type="match status" value="2"/>
</dbReference>
<dbReference type="InterPro" id="IPR015421">
    <property type="entry name" value="PyrdxlP-dep_Trfase_major"/>
</dbReference>
<dbReference type="GO" id="GO:0008483">
    <property type="term" value="F:transaminase activity"/>
    <property type="evidence" value="ECO:0007669"/>
    <property type="project" value="UniProtKB-KW"/>
</dbReference>
<evidence type="ECO:0000256" key="5">
    <source>
        <dbReference type="ARBA" id="ARBA00022898"/>
    </source>
</evidence>
<dbReference type="Gene3D" id="3.40.640.10">
    <property type="entry name" value="Type I PLP-dependent aspartate aminotransferase-like (Major domain)"/>
    <property type="match status" value="1"/>
</dbReference>
<dbReference type="InterPro" id="IPR015424">
    <property type="entry name" value="PyrdxlP-dep_Trfase"/>
</dbReference>
<feature type="modified residue" description="N6-(pyridoxal phosphate)lysine" evidence="8">
    <location>
        <position position="325"/>
    </location>
</feature>
<dbReference type="InterPro" id="IPR004639">
    <property type="entry name" value="4pyrrol_synth_GluAld_NH2Trfase"/>
</dbReference>
<evidence type="ECO:0000256" key="7">
    <source>
        <dbReference type="ARBA" id="ARBA00023244"/>
    </source>
</evidence>
<dbReference type="GO" id="GO:0006782">
    <property type="term" value="P:protoporphyrinogen IX biosynthetic process"/>
    <property type="evidence" value="ECO:0007669"/>
    <property type="project" value="UniProtKB-UniRule"/>
</dbReference>
<keyword evidence="9" id="KW-0032">Aminotransferase</keyword>
<dbReference type="HOGENOM" id="CLU_016922_1_5_11"/>
<dbReference type="Proteomes" id="UP000007962">
    <property type="component" value="Chromosome"/>
</dbReference>
<gene>
    <name evidence="8" type="primary">hemL</name>
    <name evidence="9" type="ordered locus">Bcav_4015</name>
</gene>
<name>C5C5B6_BEUC1</name>
<comment type="similarity">
    <text evidence="4 8">Belongs to the class-III pyridoxal-phosphate-dependent aminotransferase family. HemL subfamily.</text>
</comment>